<name>A0A1J4KBT6_9EUKA</name>
<feature type="transmembrane region" description="Helical" evidence="1">
    <location>
        <begin position="82"/>
        <end position="103"/>
    </location>
</feature>
<feature type="transmembrane region" description="Helical" evidence="1">
    <location>
        <begin position="295"/>
        <end position="315"/>
    </location>
</feature>
<dbReference type="EMBL" id="MLAK01000655">
    <property type="protein sequence ID" value="OHT08873.1"/>
    <property type="molecule type" value="Genomic_DNA"/>
</dbReference>
<dbReference type="GeneID" id="94837270"/>
<keyword evidence="1" id="KW-0472">Membrane</keyword>
<evidence type="ECO:0000313" key="2">
    <source>
        <dbReference type="EMBL" id="OHT08873.1"/>
    </source>
</evidence>
<proteinExistence type="predicted"/>
<evidence type="ECO:0000256" key="1">
    <source>
        <dbReference type="SAM" id="Phobius"/>
    </source>
</evidence>
<dbReference type="OrthoDB" id="10499960at2759"/>
<dbReference type="VEuPathDB" id="TrichDB:TRFO_22456"/>
<feature type="transmembrane region" description="Helical" evidence="1">
    <location>
        <begin position="44"/>
        <end position="62"/>
    </location>
</feature>
<organism evidence="2 3">
    <name type="scientific">Tritrichomonas foetus</name>
    <dbReference type="NCBI Taxonomy" id="1144522"/>
    <lineage>
        <taxon>Eukaryota</taxon>
        <taxon>Metamonada</taxon>
        <taxon>Parabasalia</taxon>
        <taxon>Tritrichomonadida</taxon>
        <taxon>Tritrichomonadidae</taxon>
        <taxon>Tritrichomonas</taxon>
    </lineage>
</organism>
<keyword evidence="1" id="KW-1133">Transmembrane helix</keyword>
<keyword evidence="1" id="KW-0812">Transmembrane</keyword>
<dbReference type="RefSeq" id="XP_068362009.1">
    <property type="nucleotide sequence ID" value="XM_068502566.1"/>
</dbReference>
<reference evidence="2" key="1">
    <citation type="submission" date="2016-10" db="EMBL/GenBank/DDBJ databases">
        <authorList>
            <person name="Benchimol M."/>
            <person name="Almeida L.G."/>
            <person name="Vasconcelos A.T."/>
            <person name="Perreira-Neves A."/>
            <person name="Rosa I.A."/>
            <person name="Tasca T."/>
            <person name="Bogo M.R."/>
            <person name="de Souza W."/>
        </authorList>
    </citation>
    <scope>NUCLEOTIDE SEQUENCE [LARGE SCALE GENOMIC DNA]</scope>
    <source>
        <strain evidence="2">K</strain>
    </source>
</reference>
<accession>A0A1J4KBT6</accession>
<sequence length="316" mass="36941">MVKYYYPQSFNGDSWINSCFYLSEYENVMGGFMSIVFRWTEPNLLVICCFVFLFILPLIFLIRPDDAYNKASRLYNVSRLSILTFFHRIIYIFLVFWPISFLIRQNSPCHDIYSDENDILSNQNFPSTKFCSFCLTVLYFSSFASVTHQKYTFLFGLFLILSTFHYVLTGTLSFGQAIFSLSISYVFHFYSMRVPFWVMHVENIVLPIVFIIIFIIKREEFFNNTSNLSNAILTLSLWISDFYMLARYHLTRAGFVSIGRPIDLEFETDSKSSQYFSIVSSETEGTFSKNLKLDLIDSVLGIIFFTTGTIIQHIVK</sequence>
<gene>
    <name evidence="2" type="ORF">TRFO_22456</name>
</gene>
<evidence type="ECO:0000313" key="3">
    <source>
        <dbReference type="Proteomes" id="UP000179807"/>
    </source>
</evidence>
<protein>
    <submittedName>
        <fullName evidence="2">Uncharacterized protein</fullName>
    </submittedName>
</protein>
<comment type="caution">
    <text evidence="2">The sequence shown here is derived from an EMBL/GenBank/DDBJ whole genome shotgun (WGS) entry which is preliminary data.</text>
</comment>
<feature type="transmembrane region" description="Helical" evidence="1">
    <location>
        <begin position="151"/>
        <end position="168"/>
    </location>
</feature>
<dbReference type="Proteomes" id="UP000179807">
    <property type="component" value="Unassembled WGS sequence"/>
</dbReference>
<keyword evidence="3" id="KW-1185">Reference proteome</keyword>
<dbReference type="AlphaFoldDB" id="A0A1J4KBT6"/>
<feature type="transmembrane region" description="Helical" evidence="1">
    <location>
        <begin position="197"/>
        <end position="216"/>
    </location>
</feature>
<feature type="transmembrane region" description="Helical" evidence="1">
    <location>
        <begin position="228"/>
        <end position="246"/>
    </location>
</feature>